<dbReference type="SUPFAM" id="SSF141868">
    <property type="entry name" value="EAL domain-like"/>
    <property type="match status" value="1"/>
</dbReference>
<dbReference type="SMART" id="SM00086">
    <property type="entry name" value="PAC"/>
    <property type="match status" value="1"/>
</dbReference>
<dbReference type="InterPro" id="IPR052155">
    <property type="entry name" value="Biofilm_reg_signaling"/>
</dbReference>
<dbReference type="PANTHER" id="PTHR44757">
    <property type="entry name" value="DIGUANYLATE CYCLASE DGCP"/>
    <property type="match status" value="1"/>
</dbReference>
<dbReference type="Pfam" id="PF00990">
    <property type="entry name" value="GGDEF"/>
    <property type="match status" value="1"/>
</dbReference>
<dbReference type="CDD" id="cd00130">
    <property type="entry name" value="PAS"/>
    <property type="match status" value="1"/>
</dbReference>
<dbReference type="GO" id="GO:0003824">
    <property type="term" value="F:catalytic activity"/>
    <property type="evidence" value="ECO:0007669"/>
    <property type="project" value="UniProtKB-ARBA"/>
</dbReference>
<dbReference type="InterPro" id="IPR035965">
    <property type="entry name" value="PAS-like_dom_sf"/>
</dbReference>
<dbReference type="GO" id="GO:0006355">
    <property type="term" value="P:regulation of DNA-templated transcription"/>
    <property type="evidence" value="ECO:0007669"/>
    <property type="project" value="InterPro"/>
</dbReference>
<dbReference type="CDD" id="cd01948">
    <property type="entry name" value="EAL"/>
    <property type="match status" value="1"/>
</dbReference>
<dbReference type="SMART" id="SM00267">
    <property type="entry name" value="GGDEF"/>
    <property type="match status" value="1"/>
</dbReference>
<dbReference type="Pfam" id="PF00989">
    <property type="entry name" value="PAS"/>
    <property type="match status" value="1"/>
</dbReference>
<comment type="caution">
    <text evidence="6">The sequence shown here is derived from an EMBL/GenBank/DDBJ whole genome shotgun (WGS) entry which is preliminary data.</text>
</comment>
<evidence type="ECO:0000259" key="2">
    <source>
        <dbReference type="PROSITE" id="PS50112"/>
    </source>
</evidence>
<dbReference type="InterPro" id="IPR029787">
    <property type="entry name" value="Nucleotide_cyclase"/>
</dbReference>
<dbReference type="SUPFAM" id="SSF55785">
    <property type="entry name" value="PYP-like sensor domain (PAS domain)"/>
    <property type="match status" value="2"/>
</dbReference>
<sequence>MDYEEKYAESITYIRAKIDQLLKLMGTLPLRPEELDDHTLIELDPIGIVAQSFSQVLQHLHETNEQLASAKDEIRTILDAINAAVVVIDDQGRVEEYNRLAHTLFFKQLESEQIIGHVAREICTCEEGIGEKVLKSLNLSCETVIDGRDFMVNATHLESKGGAPRRTVLLYTEITAQKQAEESLRLYEKVFDNTAEGILITDGEAKIVETNSAFTRITGYSLADLIGQRPSLLKSGRHDSEFYASHWKSLEESGTWKGEIIDRHKNGSLVPLLQTISKITDWQGQTTNYISILTDITSLKETQTRLDFLAHHDALTELPNRLLFHDRLDHAIERAERNDNKIGLLFIDLDRFKIINDSLGHDVGDTLLQQVARQISSLSRKSDTVARLGGDEFVILIENVTSDTACTTFANKIVHALKQPFDIDEHQLHIGCSIGISIYPDDGEDSVTLIKNADTAMYKVKESGRDGYHKYSSELSESAVERLTIENALRHALERQEFHLHYQPLIDCERQHVFGAEALLRWQCPLLGNVSPMKFIPIAEESSLIIPIGYWVFEESIRQYKSWRDSGIELDYISINVSGAQLYHFNFAETLIALMLKHGLTGDQIQIEITENIMMNDIDTCISILDQLRSEGFRVAIDDFGTGYSSLSYLRRLPIDMLKIDRSFVMHLPDNNNDCMIATAVVSLAKSLKLETVAEGIEDERQLDFLHDIGCNRFQGFHFSRPTDAEAFEQYWHRYAR</sequence>
<dbReference type="Gene3D" id="3.20.20.450">
    <property type="entry name" value="EAL domain"/>
    <property type="match status" value="1"/>
</dbReference>
<dbReference type="SMART" id="SM00091">
    <property type="entry name" value="PAS"/>
    <property type="match status" value="2"/>
</dbReference>
<comment type="cofactor">
    <cofactor evidence="1">
        <name>Mg(2+)</name>
        <dbReference type="ChEBI" id="CHEBI:18420"/>
    </cofactor>
</comment>
<evidence type="ECO:0000313" key="7">
    <source>
        <dbReference type="Proteomes" id="UP000191110"/>
    </source>
</evidence>
<dbReference type="FunFam" id="3.30.70.270:FF:000001">
    <property type="entry name" value="Diguanylate cyclase domain protein"/>
    <property type="match status" value="1"/>
</dbReference>
<gene>
    <name evidence="6" type="ORF">BOW53_01895</name>
</gene>
<evidence type="ECO:0000259" key="4">
    <source>
        <dbReference type="PROSITE" id="PS50883"/>
    </source>
</evidence>
<evidence type="ECO:0000259" key="5">
    <source>
        <dbReference type="PROSITE" id="PS50887"/>
    </source>
</evidence>
<evidence type="ECO:0000256" key="1">
    <source>
        <dbReference type="ARBA" id="ARBA00001946"/>
    </source>
</evidence>
<dbReference type="Gene3D" id="3.30.70.270">
    <property type="match status" value="1"/>
</dbReference>
<dbReference type="RefSeq" id="WP_078482394.1">
    <property type="nucleotide sequence ID" value="NZ_MPRL01000004.1"/>
</dbReference>
<proteinExistence type="predicted"/>
<dbReference type="SMART" id="SM00052">
    <property type="entry name" value="EAL"/>
    <property type="match status" value="1"/>
</dbReference>
<feature type="domain" description="GGDEF" evidence="5">
    <location>
        <begin position="340"/>
        <end position="473"/>
    </location>
</feature>
<feature type="domain" description="PAC" evidence="3">
    <location>
        <begin position="254"/>
        <end position="308"/>
    </location>
</feature>
<dbReference type="InterPro" id="IPR035919">
    <property type="entry name" value="EAL_sf"/>
</dbReference>
<dbReference type="NCBIfam" id="TIGR00229">
    <property type="entry name" value="sensory_box"/>
    <property type="match status" value="1"/>
</dbReference>
<accession>A0A1T2LA18</accession>
<dbReference type="CDD" id="cd01949">
    <property type="entry name" value="GGDEF"/>
    <property type="match status" value="1"/>
</dbReference>
<dbReference type="PROSITE" id="PS50112">
    <property type="entry name" value="PAS"/>
    <property type="match status" value="1"/>
</dbReference>
<dbReference type="InterPro" id="IPR001610">
    <property type="entry name" value="PAC"/>
</dbReference>
<dbReference type="PROSITE" id="PS50113">
    <property type="entry name" value="PAC"/>
    <property type="match status" value="1"/>
</dbReference>
<dbReference type="InterPro" id="IPR000160">
    <property type="entry name" value="GGDEF_dom"/>
</dbReference>
<feature type="domain" description="EAL" evidence="4">
    <location>
        <begin position="482"/>
        <end position="736"/>
    </location>
</feature>
<dbReference type="SUPFAM" id="SSF55073">
    <property type="entry name" value="Nucleotide cyclase"/>
    <property type="match status" value="1"/>
</dbReference>
<keyword evidence="7" id="KW-1185">Reference proteome</keyword>
<evidence type="ECO:0000259" key="3">
    <source>
        <dbReference type="PROSITE" id="PS50113"/>
    </source>
</evidence>
<dbReference type="InterPro" id="IPR001633">
    <property type="entry name" value="EAL_dom"/>
</dbReference>
<dbReference type="Pfam" id="PF00563">
    <property type="entry name" value="EAL"/>
    <property type="match status" value="1"/>
</dbReference>
<evidence type="ECO:0000313" key="6">
    <source>
        <dbReference type="EMBL" id="OOZ41945.1"/>
    </source>
</evidence>
<dbReference type="InterPro" id="IPR000014">
    <property type="entry name" value="PAS"/>
</dbReference>
<dbReference type="NCBIfam" id="TIGR00254">
    <property type="entry name" value="GGDEF"/>
    <property type="match status" value="1"/>
</dbReference>
<dbReference type="InterPro" id="IPR043128">
    <property type="entry name" value="Rev_trsase/Diguanyl_cyclase"/>
</dbReference>
<organism evidence="6 7">
    <name type="scientific">Solemya pervernicosa gill symbiont</name>
    <dbReference type="NCBI Taxonomy" id="642797"/>
    <lineage>
        <taxon>Bacteria</taxon>
        <taxon>Pseudomonadati</taxon>
        <taxon>Pseudomonadota</taxon>
        <taxon>Gammaproteobacteria</taxon>
        <taxon>sulfur-oxidizing symbionts</taxon>
    </lineage>
</organism>
<dbReference type="AlphaFoldDB" id="A0A1T2LA18"/>
<protein>
    <submittedName>
        <fullName evidence="6">PAS domain S-box protein</fullName>
    </submittedName>
</protein>
<dbReference type="Gene3D" id="3.30.450.20">
    <property type="entry name" value="PAS domain"/>
    <property type="match status" value="2"/>
</dbReference>
<dbReference type="PROSITE" id="PS50883">
    <property type="entry name" value="EAL"/>
    <property type="match status" value="1"/>
</dbReference>
<feature type="domain" description="PAS" evidence="2">
    <location>
        <begin position="183"/>
        <end position="228"/>
    </location>
</feature>
<dbReference type="OrthoDB" id="7053140at2"/>
<dbReference type="PROSITE" id="PS50887">
    <property type="entry name" value="GGDEF"/>
    <property type="match status" value="1"/>
</dbReference>
<dbReference type="InterPro" id="IPR000700">
    <property type="entry name" value="PAS-assoc_C"/>
</dbReference>
<reference evidence="6 7" key="1">
    <citation type="submission" date="2016-11" db="EMBL/GenBank/DDBJ databases">
        <title>Mixed transmission modes and dynamic genome evolution in an obligate animal-bacterial symbiosis.</title>
        <authorList>
            <person name="Russell S.L."/>
            <person name="Corbett-Detig R.B."/>
            <person name="Cavanaugh C.M."/>
        </authorList>
    </citation>
    <scope>NUCLEOTIDE SEQUENCE [LARGE SCALE GENOMIC DNA]</scope>
    <source>
        <strain evidence="6">Sveles-Q1</strain>
    </source>
</reference>
<dbReference type="EMBL" id="MPRL01000004">
    <property type="protein sequence ID" value="OOZ41945.1"/>
    <property type="molecule type" value="Genomic_DNA"/>
</dbReference>
<dbReference type="Pfam" id="PF13188">
    <property type="entry name" value="PAS_8"/>
    <property type="match status" value="1"/>
</dbReference>
<name>A0A1T2LA18_9GAMM</name>
<dbReference type="InterPro" id="IPR013767">
    <property type="entry name" value="PAS_fold"/>
</dbReference>
<dbReference type="Proteomes" id="UP000191110">
    <property type="component" value="Unassembled WGS sequence"/>
</dbReference>
<dbReference type="PANTHER" id="PTHR44757:SF2">
    <property type="entry name" value="BIOFILM ARCHITECTURE MAINTENANCE PROTEIN MBAA"/>
    <property type="match status" value="1"/>
</dbReference>